<reference evidence="7" key="2">
    <citation type="submission" date="2025-08" db="UniProtKB">
        <authorList>
            <consortium name="RefSeq"/>
        </authorList>
    </citation>
    <scope>IDENTIFICATION</scope>
</reference>
<dbReference type="CDD" id="cd20405">
    <property type="entry name" value="Tudor_Agenet_AtDUF_rpt1_3"/>
    <property type="match status" value="1"/>
</dbReference>
<feature type="domain" description="Agenet" evidence="5">
    <location>
        <begin position="85"/>
        <end position="142"/>
    </location>
</feature>
<feature type="region of interest" description="Disordered" evidence="4">
    <location>
        <begin position="188"/>
        <end position="222"/>
    </location>
</feature>
<sequence>MEGDVFSEMIFSEGREVEVTSDEEGFKGAWFTATILEPPKNKTKDKALVQYKNLLDDDNQMPLTEHIKLSFIRPLPPQPKIPDDQCFEVNDVVDAFYLDGWWTGFVSKVFDYPKRYSVSFAHPPEEIEFSSSNLRPHWKWVDGKWVKPSNFQEVLISSDCQELVEVSCNATKDAEATIQLESSDAVKCSNKKHKRSRKNEMGLSTASKGKAKGKRVKRATPEGDATLLHPSQKLKDRSFAELLVLQESNMKDLPSGTPNIAVRAATIFPEKNVGGEQPAVKTWKTYVRDEIEIHLQKEHDMSRFLKEDGAKTGIKRREQPCVVLKIKQPKLVFQMSQSPSAGQNDAAGVLEEMFSREYTATEVESSAISQMERAVERTAIVSATDCQRKEVEVTEKSGGILHDNEEQPPLICYKKKHSGLRKINSVVMEENNTGHIRHGFVNQWNDPREKSLEIMVQSPLLAMTGDNELEDEGLPFVKSLPIWKAVQSMEIFQVMPQNPHFHPLVKLKEILREGVAVGHMLTFASLVQKTLNLTVADPRNLFTSILDALLDLEMLGFDVKAVRDRTSELLVMKDRYGHLQDQSKEVEVQVKQHAHELTKINEEIDINKKMLKELEEKQAILVSIRESKISKIASLQVCADVTTGDIQSVEFDFENLAASPCYPYR</sequence>
<evidence type="ECO:0000313" key="6">
    <source>
        <dbReference type="Proteomes" id="UP000694886"/>
    </source>
</evidence>
<evidence type="ECO:0000256" key="2">
    <source>
        <dbReference type="ARBA" id="ARBA00022604"/>
    </source>
</evidence>
<feature type="compositionally biased region" description="Basic residues" evidence="4">
    <location>
        <begin position="209"/>
        <end position="218"/>
    </location>
</feature>
<dbReference type="KEGG" id="tcc:18602305"/>
<dbReference type="Pfam" id="PF05266">
    <property type="entry name" value="DUF724"/>
    <property type="match status" value="1"/>
</dbReference>
<reference evidence="6" key="1">
    <citation type="journal article" date="1997" name="Nucleic Acids Res.">
        <title>tRNAscan-SE: a program for improved detection of transfer RNA genes in genomic sequence.</title>
        <authorList>
            <person name="Lowe T.M."/>
            <person name="Eddy S.R."/>
        </authorList>
    </citation>
    <scope>NUCLEOTIDE SEQUENCE [LARGE SCALE GENOMIC DNA]</scope>
    <source>
        <strain evidence="6">r\B97-61/B2</strain>
    </source>
</reference>
<dbReference type="RefSeq" id="XP_017974395.1">
    <property type="nucleotide sequence ID" value="XM_018118906.1"/>
</dbReference>
<organism evidence="6 7">
    <name type="scientific">Theobroma cacao</name>
    <name type="common">Cacao</name>
    <name type="synonym">Cocoa</name>
    <dbReference type="NCBI Taxonomy" id="3641"/>
    <lineage>
        <taxon>Eukaryota</taxon>
        <taxon>Viridiplantae</taxon>
        <taxon>Streptophyta</taxon>
        <taxon>Embryophyta</taxon>
        <taxon>Tracheophyta</taxon>
        <taxon>Spermatophyta</taxon>
        <taxon>Magnoliopsida</taxon>
        <taxon>eudicotyledons</taxon>
        <taxon>Gunneridae</taxon>
        <taxon>Pentapetalae</taxon>
        <taxon>rosids</taxon>
        <taxon>malvids</taxon>
        <taxon>Malvales</taxon>
        <taxon>Malvaceae</taxon>
        <taxon>Byttnerioideae</taxon>
        <taxon>Theobroma</taxon>
    </lineage>
</organism>
<keyword evidence="1" id="KW-0813">Transport</keyword>
<dbReference type="PANTHER" id="PTHR31917:SF153">
    <property type="entry name" value="DUF724 DOMAIN-CONTAINING PROTEIN 3-RELATED"/>
    <property type="match status" value="1"/>
</dbReference>
<dbReference type="InterPro" id="IPR007930">
    <property type="entry name" value="DUF724"/>
</dbReference>
<dbReference type="Proteomes" id="UP000694886">
    <property type="component" value="Chromosome 4"/>
</dbReference>
<name>A0AB32W5T9_THECC</name>
<dbReference type="InterPro" id="IPR008395">
    <property type="entry name" value="Agenet-like_dom"/>
</dbReference>
<dbReference type="Gramene" id="Tc04v2_t012970.1">
    <property type="protein sequence ID" value="Tc04v2_p012970.1"/>
    <property type="gene ID" value="Tc04v2_g012970"/>
</dbReference>
<keyword evidence="2" id="KW-0341">Growth regulation</keyword>
<evidence type="ECO:0000259" key="5">
    <source>
        <dbReference type="SMART" id="SM00743"/>
    </source>
</evidence>
<feature type="coiled-coil region" evidence="3">
    <location>
        <begin position="583"/>
        <end position="617"/>
    </location>
</feature>
<protein>
    <submittedName>
        <fullName evidence="7">DUF724 domain-containing protein 2</fullName>
    </submittedName>
</protein>
<dbReference type="CDD" id="cd20406">
    <property type="entry name" value="Tudor_Agenet_AtDUF_rpt2_4"/>
    <property type="match status" value="1"/>
</dbReference>
<evidence type="ECO:0000256" key="4">
    <source>
        <dbReference type="SAM" id="MobiDB-lite"/>
    </source>
</evidence>
<dbReference type="SMART" id="SM00743">
    <property type="entry name" value="Agenet"/>
    <property type="match status" value="2"/>
</dbReference>
<evidence type="ECO:0000313" key="7">
    <source>
        <dbReference type="RefSeq" id="XP_017974395.1"/>
    </source>
</evidence>
<proteinExistence type="predicted"/>
<keyword evidence="3" id="KW-0175">Coiled coil</keyword>
<evidence type="ECO:0000256" key="3">
    <source>
        <dbReference type="SAM" id="Coils"/>
    </source>
</evidence>
<accession>A0AB32W5T9</accession>
<gene>
    <name evidence="7" type="primary">LOC18602305</name>
</gene>
<dbReference type="Pfam" id="PF05641">
    <property type="entry name" value="Agenet"/>
    <property type="match status" value="1"/>
</dbReference>
<feature type="domain" description="Agenet" evidence="5">
    <location>
        <begin position="9"/>
        <end position="80"/>
    </location>
</feature>
<dbReference type="AlphaFoldDB" id="A0AB32W5T9"/>
<evidence type="ECO:0000256" key="1">
    <source>
        <dbReference type="ARBA" id="ARBA00022448"/>
    </source>
</evidence>
<dbReference type="PANTHER" id="PTHR31917">
    <property type="entry name" value="AGENET DOMAIN-CONTAINING PROTEIN-RELATED"/>
    <property type="match status" value="1"/>
</dbReference>
<dbReference type="InterPro" id="IPR014002">
    <property type="entry name" value="Agenet_dom_plant"/>
</dbReference>
<dbReference type="GeneID" id="18602305"/>